<organism evidence="4 5">
    <name type="scientific">Paenibacillus typhae</name>
    <dbReference type="NCBI Taxonomy" id="1174501"/>
    <lineage>
        <taxon>Bacteria</taxon>
        <taxon>Bacillati</taxon>
        <taxon>Bacillota</taxon>
        <taxon>Bacilli</taxon>
        <taxon>Bacillales</taxon>
        <taxon>Paenibacillaceae</taxon>
        <taxon>Paenibacillus</taxon>
    </lineage>
</organism>
<keyword evidence="5" id="KW-1185">Reference proteome</keyword>
<dbReference type="PANTHER" id="PTHR34978">
    <property type="entry name" value="POSSIBLE SENSOR-TRANSDUCER PROTEIN BLAR"/>
    <property type="match status" value="1"/>
</dbReference>
<evidence type="ECO:0000259" key="3">
    <source>
        <dbReference type="Pfam" id="PF16107"/>
    </source>
</evidence>
<dbReference type="Pfam" id="PF05569">
    <property type="entry name" value="Peptidase_M56"/>
    <property type="match status" value="1"/>
</dbReference>
<feature type="transmembrane region" description="Helical" evidence="1">
    <location>
        <begin position="36"/>
        <end position="55"/>
    </location>
</feature>
<dbReference type="Proteomes" id="UP000199050">
    <property type="component" value="Unassembled WGS sequence"/>
</dbReference>
<dbReference type="InterPro" id="IPR008756">
    <property type="entry name" value="Peptidase_M56"/>
</dbReference>
<dbReference type="Pfam" id="PF16107">
    <property type="entry name" value="DUF4825"/>
    <property type="match status" value="1"/>
</dbReference>
<dbReference type="STRING" id="1174501.SAMN05216192_1738"/>
<evidence type="ECO:0000313" key="4">
    <source>
        <dbReference type="EMBL" id="SDL09057.1"/>
    </source>
</evidence>
<proteinExistence type="predicted"/>
<evidence type="ECO:0000256" key="1">
    <source>
        <dbReference type="SAM" id="Phobius"/>
    </source>
</evidence>
<feature type="transmembrane region" description="Helical" evidence="1">
    <location>
        <begin position="6"/>
        <end position="29"/>
    </location>
</feature>
<feature type="transmembrane region" description="Helical" evidence="1">
    <location>
        <begin position="302"/>
        <end position="320"/>
    </location>
</feature>
<keyword evidence="1" id="KW-0812">Transmembrane</keyword>
<feature type="domain" description="Peptidase M56" evidence="2">
    <location>
        <begin position="8"/>
        <end position="293"/>
    </location>
</feature>
<sequence>MITGLFVTVLNMSITAGYVALAVILTRLFLRRAPKIFSYLLWSAVLVRLLLPVPFTSNFSLLRLFQPRGQGQSGTGVMEFVPAEIGLQLKPAVDAGIGGISRLINSTFPEAAPMASVNPLQLILWTGSMIWLAGAAVLLLYSVVSYVRITVKLRTATLVRENIFESDQIAAPFVCGFIKPKIYIPIGMSRQELPYIVLHEQTHIRRLDYLIKPFAFLLLIIHWFNPLMWLSYALMSKDMEMSCDEAVVRKLGSGIKGSYSTSLLTLATGKRGVPAGNPLAFGEGNVKTRIKNILAYRQPSPWITAIVFVAVTVILAVCIVNPKPVASPEQLPYKGYSVEQLLKNRTPYVGAASKVGGLISALPVPEGLEGQGMELQTVAPPYGLTIKYTMNDTAGVIRNGAISGDAFYHNSIVLFRLIDNVDSITYSLADNTGQYKGAAYSLTFVRERVNELLGSDVRQYAGDEAGLHQLIDRIEGMLSADY</sequence>
<dbReference type="CDD" id="cd07341">
    <property type="entry name" value="M56_BlaR1_MecR1_like"/>
    <property type="match status" value="1"/>
</dbReference>
<name>A0A1G9H865_9BACL</name>
<evidence type="ECO:0000313" key="5">
    <source>
        <dbReference type="Proteomes" id="UP000199050"/>
    </source>
</evidence>
<dbReference type="InterPro" id="IPR052173">
    <property type="entry name" value="Beta-lactam_resp_regulator"/>
</dbReference>
<dbReference type="InterPro" id="IPR032250">
    <property type="entry name" value="DUF4825"/>
</dbReference>
<dbReference type="AlphaFoldDB" id="A0A1G9H865"/>
<dbReference type="PANTHER" id="PTHR34978:SF3">
    <property type="entry name" value="SLR0241 PROTEIN"/>
    <property type="match status" value="1"/>
</dbReference>
<gene>
    <name evidence="4" type="ORF">SAMN05216192_1738</name>
</gene>
<dbReference type="RefSeq" id="WP_244157879.1">
    <property type="nucleotide sequence ID" value="NZ_CBCSKY010000090.1"/>
</dbReference>
<dbReference type="EMBL" id="FNDX01000073">
    <property type="protein sequence ID" value="SDL09057.1"/>
    <property type="molecule type" value="Genomic_DNA"/>
</dbReference>
<keyword evidence="1" id="KW-1133">Transmembrane helix</keyword>
<evidence type="ECO:0000259" key="2">
    <source>
        <dbReference type="Pfam" id="PF05569"/>
    </source>
</evidence>
<accession>A0A1G9H865</accession>
<reference evidence="5" key="1">
    <citation type="submission" date="2016-10" db="EMBL/GenBank/DDBJ databases">
        <authorList>
            <person name="Varghese N."/>
            <person name="Submissions S."/>
        </authorList>
    </citation>
    <scope>NUCLEOTIDE SEQUENCE [LARGE SCALE GENOMIC DNA]</scope>
    <source>
        <strain evidence="5">CGMCC 1.11012</strain>
    </source>
</reference>
<protein>
    <submittedName>
        <fullName evidence="4">Signal transducer regulating beta-lactamase production, contains metallopeptidase domain</fullName>
    </submittedName>
</protein>
<feature type="transmembrane region" description="Helical" evidence="1">
    <location>
        <begin position="122"/>
        <end position="144"/>
    </location>
</feature>
<keyword evidence="1" id="KW-0472">Membrane</keyword>
<feature type="domain" description="DUF4825" evidence="3">
    <location>
        <begin position="341"/>
        <end position="433"/>
    </location>
</feature>
<feature type="transmembrane region" description="Helical" evidence="1">
    <location>
        <begin position="214"/>
        <end position="232"/>
    </location>
</feature>